<gene>
    <name evidence="11" type="ORF">BAQU_1907</name>
</gene>
<dbReference type="PROSITE" id="PS00211">
    <property type="entry name" value="ABC_TRANSPORTER_1"/>
    <property type="match status" value="1"/>
</dbReference>
<dbReference type="SUPFAM" id="SSF52540">
    <property type="entry name" value="P-loop containing nucleoside triphosphate hydrolases"/>
    <property type="match status" value="1"/>
</dbReference>
<feature type="transmembrane region" description="Helical" evidence="8">
    <location>
        <begin position="29"/>
        <end position="51"/>
    </location>
</feature>
<feature type="domain" description="ABC transmembrane type-1" evidence="10">
    <location>
        <begin position="3"/>
        <end position="284"/>
    </location>
</feature>
<evidence type="ECO:0000256" key="8">
    <source>
        <dbReference type="SAM" id="Phobius"/>
    </source>
</evidence>
<reference evidence="11 12" key="1">
    <citation type="journal article" date="2017" name="BMC Genomics">
        <title>Comparative genomic and phylogenomic analyses of the Bifidobacteriaceae family.</title>
        <authorList>
            <person name="Lugli G.A."/>
            <person name="Milani C."/>
            <person name="Turroni F."/>
            <person name="Duranti S."/>
            <person name="Mancabelli L."/>
            <person name="Mangifesta M."/>
            <person name="Ferrario C."/>
            <person name="Modesto M."/>
            <person name="Mattarelli P."/>
            <person name="Jiri K."/>
            <person name="van Sinderen D."/>
            <person name="Ventura M."/>
        </authorList>
    </citation>
    <scope>NUCLEOTIDE SEQUENCE [LARGE SCALE GENOMIC DNA]</scope>
    <source>
        <strain evidence="11 12">LMG 28769</strain>
    </source>
</reference>
<evidence type="ECO:0000256" key="1">
    <source>
        <dbReference type="ARBA" id="ARBA00004651"/>
    </source>
</evidence>
<name>A0A261G172_9BIFI</name>
<evidence type="ECO:0000256" key="3">
    <source>
        <dbReference type="ARBA" id="ARBA00022741"/>
    </source>
</evidence>
<dbReference type="InterPro" id="IPR003593">
    <property type="entry name" value="AAA+_ATPase"/>
</dbReference>
<dbReference type="InterPro" id="IPR017871">
    <property type="entry name" value="ABC_transporter-like_CS"/>
</dbReference>
<dbReference type="InterPro" id="IPR036640">
    <property type="entry name" value="ABC1_TM_sf"/>
</dbReference>
<evidence type="ECO:0000259" key="9">
    <source>
        <dbReference type="PROSITE" id="PS50893"/>
    </source>
</evidence>
<dbReference type="GO" id="GO:0005524">
    <property type="term" value="F:ATP binding"/>
    <property type="evidence" value="ECO:0007669"/>
    <property type="project" value="UniProtKB-KW"/>
</dbReference>
<organism evidence="11 12">
    <name type="scientific">Bifidobacterium aquikefiri</name>
    <dbReference type="NCBI Taxonomy" id="1653207"/>
    <lineage>
        <taxon>Bacteria</taxon>
        <taxon>Bacillati</taxon>
        <taxon>Actinomycetota</taxon>
        <taxon>Actinomycetes</taxon>
        <taxon>Bifidobacteriales</taxon>
        <taxon>Bifidobacteriaceae</taxon>
        <taxon>Bifidobacterium</taxon>
    </lineage>
</organism>
<evidence type="ECO:0000256" key="5">
    <source>
        <dbReference type="ARBA" id="ARBA00022989"/>
    </source>
</evidence>
<protein>
    <submittedName>
        <fullName evidence="11">CydD, cytochrome D ABC transporter ATP-binding and permease component</fullName>
    </submittedName>
</protein>
<evidence type="ECO:0000313" key="12">
    <source>
        <dbReference type="Proteomes" id="UP000216451"/>
    </source>
</evidence>
<keyword evidence="4 11" id="KW-0067">ATP-binding</keyword>
<evidence type="ECO:0000256" key="2">
    <source>
        <dbReference type="ARBA" id="ARBA00022692"/>
    </source>
</evidence>
<feature type="transmembrane region" description="Helical" evidence="8">
    <location>
        <begin position="120"/>
        <end position="136"/>
    </location>
</feature>
<keyword evidence="6 8" id="KW-0472">Membrane</keyword>
<dbReference type="InterPro" id="IPR003439">
    <property type="entry name" value="ABC_transporter-like_ATP-bd"/>
</dbReference>
<dbReference type="SUPFAM" id="SSF90123">
    <property type="entry name" value="ABC transporter transmembrane region"/>
    <property type="match status" value="1"/>
</dbReference>
<dbReference type="InterPro" id="IPR039421">
    <property type="entry name" value="Type_1_exporter"/>
</dbReference>
<dbReference type="GO" id="GO:0005886">
    <property type="term" value="C:plasma membrane"/>
    <property type="evidence" value="ECO:0007669"/>
    <property type="project" value="UniProtKB-SubCell"/>
</dbReference>
<evidence type="ECO:0000256" key="4">
    <source>
        <dbReference type="ARBA" id="ARBA00022840"/>
    </source>
</evidence>
<dbReference type="Gene3D" id="1.20.1560.10">
    <property type="entry name" value="ABC transporter type 1, transmembrane domain"/>
    <property type="match status" value="1"/>
</dbReference>
<dbReference type="InterPro" id="IPR011527">
    <property type="entry name" value="ABC1_TM_dom"/>
</dbReference>
<comment type="caution">
    <text evidence="11">The sequence shown here is derived from an EMBL/GenBank/DDBJ whole genome shotgun (WGS) entry which is preliminary data.</text>
</comment>
<dbReference type="GO" id="GO:0140359">
    <property type="term" value="F:ABC-type transporter activity"/>
    <property type="evidence" value="ECO:0007669"/>
    <property type="project" value="InterPro"/>
</dbReference>
<dbReference type="SMART" id="SM00382">
    <property type="entry name" value="AAA"/>
    <property type="match status" value="1"/>
</dbReference>
<dbReference type="PROSITE" id="PS50893">
    <property type="entry name" value="ABC_TRANSPORTER_2"/>
    <property type="match status" value="1"/>
</dbReference>
<keyword evidence="5 8" id="KW-1133">Transmembrane helix</keyword>
<feature type="transmembrane region" description="Helical" evidence="8">
    <location>
        <begin position="218"/>
        <end position="243"/>
    </location>
</feature>
<dbReference type="CDD" id="cd18584">
    <property type="entry name" value="ABC_6TM_AarD_CydD"/>
    <property type="match status" value="1"/>
</dbReference>
<dbReference type="PANTHER" id="PTHR24221:SF614">
    <property type="entry name" value="GLUTATHIONE_L-CYSTEINE TRANSPORT SYSTEM ATP-BINDING_PERMEASE PROTEIN CYDC"/>
    <property type="match status" value="1"/>
</dbReference>
<dbReference type="Proteomes" id="UP000216451">
    <property type="component" value="Unassembled WGS sequence"/>
</dbReference>
<dbReference type="AlphaFoldDB" id="A0A261G172"/>
<keyword evidence="12" id="KW-1185">Reference proteome</keyword>
<evidence type="ECO:0000256" key="6">
    <source>
        <dbReference type="ARBA" id="ARBA00023136"/>
    </source>
</evidence>
<dbReference type="InterPro" id="IPR027417">
    <property type="entry name" value="P-loop_NTPase"/>
</dbReference>
<dbReference type="OrthoDB" id="9806127at2"/>
<dbReference type="GO" id="GO:0034040">
    <property type="term" value="F:ATPase-coupled lipid transmembrane transporter activity"/>
    <property type="evidence" value="ECO:0007669"/>
    <property type="project" value="TreeGrafter"/>
</dbReference>
<accession>A0A261G172</accession>
<evidence type="ECO:0000259" key="10">
    <source>
        <dbReference type="PROSITE" id="PS50929"/>
    </source>
</evidence>
<dbReference type="EMBL" id="MWXA01000009">
    <property type="protein sequence ID" value="OZG65167.1"/>
    <property type="molecule type" value="Genomic_DNA"/>
</dbReference>
<dbReference type="Pfam" id="PF00005">
    <property type="entry name" value="ABC_tran"/>
    <property type="match status" value="1"/>
</dbReference>
<feature type="transmembrane region" description="Helical" evidence="8">
    <location>
        <begin position="142"/>
        <end position="163"/>
    </location>
</feature>
<proteinExistence type="predicted"/>
<evidence type="ECO:0000313" key="11">
    <source>
        <dbReference type="EMBL" id="OZG65167.1"/>
    </source>
</evidence>
<feature type="region of interest" description="Disordered" evidence="7">
    <location>
        <begin position="331"/>
        <end position="380"/>
    </location>
</feature>
<evidence type="ECO:0000256" key="7">
    <source>
        <dbReference type="SAM" id="MobiDB-lite"/>
    </source>
</evidence>
<dbReference type="GO" id="GO:0016887">
    <property type="term" value="F:ATP hydrolysis activity"/>
    <property type="evidence" value="ECO:0007669"/>
    <property type="project" value="InterPro"/>
</dbReference>
<sequence length="612" mass="67466">MGFLALLSTIQAVATVGQAYGLTRALVQIWGLRSLNSIAMPVIIFVMAFIARQLCEVGKKQVASHFADQVVNDLRPQVQNKLFKAGPAAMAQRGTGATVTMLLDGLDQTKTYIQTIMPKMLDMGIIPVVILVVVWWENTLAGIVLLVVFPMLMFFMAILGIAARDKSDKQYGAFQNLNNRFVDTILGLPTLKMLGVSDNYEDEMYQVSERFRKRTMSVIMVAMSSSFALDFFTTLSIAVVAVFLGVNLINASVTLFPALFVLILAPEYFLPIRQFGNDYHATLNGKNALGDITAVLQTQDPARDEDLILNAWNESSDLELSHVSFAYDVSREHESDGKTQSQSKKSRRSRQDTQVQGKAKHDARATEEIQAGVDSEKTDMSQPALQDISLDFQGYESVAIVGRSGSGKSSLIDMLAGFHAPQAGNIVVDGISTQHLNIASWQDHIWYIPQKPYIFHGTIADNIRFYMPTASDEEIQSAAMKAGLGDWLSTLHDGLDTSIGEGNRAISGGQAQRIALARVTLDSSREILLFDEPTAHLDIETEYELKQTLVPIMRHHLVIFATHRLHWLDSVDKVIVLDKGRVVQTGVPRELLTKAGPLQALIGEMGGDHIDD</sequence>
<dbReference type="Gene3D" id="3.40.50.300">
    <property type="entry name" value="P-loop containing nucleotide triphosphate hydrolases"/>
    <property type="match status" value="1"/>
</dbReference>
<feature type="domain" description="ABC transporter" evidence="9">
    <location>
        <begin position="370"/>
        <end position="604"/>
    </location>
</feature>
<dbReference type="PROSITE" id="PS50929">
    <property type="entry name" value="ABC_TM1F"/>
    <property type="match status" value="1"/>
</dbReference>
<dbReference type="RefSeq" id="WP_094695123.1">
    <property type="nucleotide sequence ID" value="NZ_JBDNSG010000015.1"/>
</dbReference>
<feature type="transmembrane region" description="Helical" evidence="8">
    <location>
        <begin position="249"/>
        <end position="270"/>
    </location>
</feature>
<comment type="subcellular location">
    <subcellularLocation>
        <location evidence="1">Cell membrane</location>
        <topology evidence="1">Multi-pass membrane protein</topology>
    </subcellularLocation>
</comment>
<keyword evidence="3" id="KW-0547">Nucleotide-binding</keyword>
<dbReference type="Pfam" id="PF00664">
    <property type="entry name" value="ABC_membrane"/>
    <property type="match status" value="1"/>
</dbReference>
<dbReference type="GeneID" id="98296549"/>
<dbReference type="PANTHER" id="PTHR24221">
    <property type="entry name" value="ATP-BINDING CASSETTE SUB-FAMILY B"/>
    <property type="match status" value="1"/>
</dbReference>
<keyword evidence="2 8" id="KW-0812">Transmembrane</keyword>